<dbReference type="SUPFAM" id="SSF47113">
    <property type="entry name" value="Histone-fold"/>
    <property type="match status" value="1"/>
</dbReference>
<dbReference type="AlphaFoldDB" id="F2UH15"/>
<accession>F2UH15</accession>
<dbReference type="RefSeq" id="XP_004991329.1">
    <property type="nucleotide sequence ID" value="XM_004991272.1"/>
</dbReference>
<evidence type="ECO:0000313" key="9">
    <source>
        <dbReference type="EMBL" id="EGD76414.1"/>
    </source>
</evidence>
<dbReference type="PANTHER" id="PTHR10252">
    <property type="entry name" value="HISTONE-LIKE TRANSCRIPTION FACTOR CCAAT-RELATED"/>
    <property type="match status" value="1"/>
</dbReference>
<sequence length="167" mass="18663">MAEQQVVRGGAVGGEDEERRGHTVASVREEQEQAEQRAQDGEHGEGGHGEGGEGGEGGDTADNFAANFWKKQLATSKKPQDFRVQQVPVNRVKRIMRLDEQVKQLSLDAPIIMAKAAEFFIAQLTTAAWKETTQENKRVIQPRHIRNAAKQEEQYDFLVDILNELIP</sequence>
<evidence type="ECO:0000259" key="8">
    <source>
        <dbReference type="Pfam" id="PF00808"/>
    </source>
</evidence>
<dbReference type="InterPro" id="IPR009072">
    <property type="entry name" value="Histone-fold"/>
</dbReference>
<evidence type="ECO:0000313" key="10">
    <source>
        <dbReference type="Proteomes" id="UP000007799"/>
    </source>
</evidence>
<proteinExistence type="inferred from homology"/>
<dbReference type="KEGG" id="sre:PTSG_07533"/>
<dbReference type="GO" id="GO:0046982">
    <property type="term" value="F:protein heterodimerization activity"/>
    <property type="evidence" value="ECO:0007669"/>
    <property type="project" value="InterPro"/>
</dbReference>
<dbReference type="STRING" id="946362.F2UH15"/>
<keyword evidence="3" id="KW-0238">DNA-binding</keyword>
<evidence type="ECO:0000256" key="7">
    <source>
        <dbReference type="SAM" id="MobiDB-lite"/>
    </source>
</evidence>
<dbReference type="EMBL" id="GL832974">
    <property type="protein sequence ID" value="EGD76414.1"/>
    <property type="molecule type" value="Genomic_DNA"/>
</dbReference>
<feature type="region of interest" description="Disordered" evidence="7">
    <location>
        <begin position="1"/>
        <end position="67"/>
    </location>
</feature>
<organism evidence="10">
    <name type="scientific">Salpingoeca rosetta (strain ATCC 50818 / BSB-021)</name>
    <dbReference type="NCBI Taxonomy" id="946362"/>
    <lineage>
        <taxon>Eukaryota</taxon>
        <taxon>Choanoflagellata</taxon>
        <taxon>Craspedida</taxon>
        <taxon>Salpingoecidae</taxon>
        <taxon>Salpingoeca</taxon>
    </lineage>
</organism>
<feature type="domain" description="Transcription factor CBF/NF-Y/archaeal histone" evidence="8">
    <location>
        <begin position="86"/>
        <end position="148"/>
    </location>
</feature>
<dbReference type="eggNOG" id="KOG1657">
    <property type="taxonomic scope" value="Eukaryota"/>
</dbReference>
<protein>
    <recommendedName>
        <fullName evidence="8">Transcription factor CBF/NF-Y/archaeal histone domain-containing protein</fullName>
    </recommendedName>
</protein>
<dbReference type="InParanoid" id="F2UH15"/>
<evidence type="ECO:0000256" key="4">
    <source>
        <dbReference type="ARBA" id="ARBA00023163"/>
    </source>
</evidence>
<dbReference type="CDD" id="cd22908">
    <property type="entry name" value="HFD_NFYC-like"/>
    <property type="match status" value="1"/>
</dbReference>
<evidence type="ECO:0000256" key="5">
    <source>
        <dbReference type="ARBA" id="ARBA00023242"/>
    </source>
</evidence>
<name>F2UH15_SALR5</name>
<dbReference type="OrthoDB" id="1272441at2759"/>
<comment type="similarity">
    <text evidence="6">Belongs to the NFYC/HAP5 subunit family.</text>
</comment>
<dbReference type="InterPro" id="IPR003958">
    <property type="entry name" value="CBFA_NFYB_domain"/>
</dbReference>
<dbReference type="Gene3D" id="1.10.20.10">
    <property type="entry name" value="Histone, subunit A"/>
    <property type="match status" value="1"/>
</dbReference>
<keyword evidence="4" id="KW-0804">Transcription</keyword>
<dbReference type="Pfam" id="PF00808">
    <property type="entry name" value="CBFD_NFYB_HMF"/>
    <property type="match status" value="1"/>
</dbReference>
<evidence type="ECO:0000256" key="2">
    <source>
        <dbReference type="ARBA" id="ARBA00023015"/>
    </source>
</evidence>
<evidence type="ECO:0000256" key="6">
    <source>
        <dbReference type="ARBA" id="ARBA00038129"/>
    </source>
</evidence>
<feature type="compositionally biased region" description="Basic and acidic residues" evidence="7">
    <location>
        <begin position="17"/>
        <end position="51"/>
    </location>
</feature>
<keyword evidence="5" id="KW-0539">Nucleus</keyword>
<dbReference type="FunFam" id="1.10.20.10:FF:000062">
    <property type="entry name" value="Nuclear transcription factor Y subunit C"/>
    <property type="match status" value="1"/>
</dbReference>
<dbReference type="GO" id="GO:0005634">
    <property type="term" value="C:nucleus"/>
    <property type="evidence" value="ECO:0007669"/>
    <property type="project" value="UniProtKB-SubCell"/>
</dbReference>
<evidence type="ECO:0000256" key="1">
    <source>
        <dbReference type="ARBA" id="ARBA00004123"/>
    </source>
</evidence>
<gene>
    <name evidence="9" type="ORF">PTSG_07533</name>
</gene>
<evidence type="ECO:0000256" key="3">
    <source>
        <dbReference type="ARBA" id="ARBA00023125"/>
    </source>
</evidence>
<dbReference type="Proteomes" id="UP000007799">
    <property type="component" value="Unassembled WGS sequence"/>
</dbReference>
<keyword evidence="2" id="KW-0805">Transcription regulation</keyword>
<reference evidence="9" key="1">
    <citation type="submission" date="2009-08" db="EMBL/GenBank/DDBJ databases">
        <title>Annotation of Salpingoeca rosetta.</title>
        <authorList>
            <consortium name="The Broad Institute Genome Sequencing Platform"/>
            <person name="Russ C."/>
            <person name="Cuomo C."/>
            <person name="Burger G."/>
            <person name="Gray M.W."/>
            <person name="Holland P.W.H."/>
            <person name="King N."/>
            <person name="Lang F.B.F."/>
            <person name="Roger A.J."/>
            <person name="Ruiz-Trillo I."/>
            <person name="Young S.K."/>
            <person name="Zeng Q."/>
            <person name="Gargeya S."/>
            <person name="Alvarado L."/>
            <person name="Berlin A."/>
            <person name="Chapman S.B."/>
            <person name="Chen Z."/>
            <person name="Freedman E."/>
            <person name="Gellesch M."/>
            <person name="Goldberg J."/>
            <person name="Griggs A."/>
            <person name="Gujja S."/>
            <person name="Heilman E."/>
            <person name="Heiman D."/>
            <person name="Howarth C."/>
            <person name="Mehta T."/>
            <person name="Neiman D."/>
            <person name="Pearson M."/>
            <person name="Roberts A."/>
            <person name="Saif S."/>
            <person name="Shea T."/>
            <person name="Shenoy N."/>
            <person name="Sisk P."/>
            <person name="Stolte C."/>
            <person name="Sykes S."/>
            <person name="White J."/>
            <person name="Yandava C."/>
            <person name="Haas B."/>
            <person name="Nusbaum C."/>
            <person name="Birren B."/>
        </authorList>
    </citation>
    <scope>NUCLEOTIDE SEQUENCE [LARGE SCALE GENOMIC DNA]</scope>
    <source>
        <strain evidence="9">ATCC 50818</strain>
    </source>
</reference>
<dbReference type="FunCoup" id="F2UH15">
    <property type="interactions" value="786"/>
</dbReference>
<dbReference type="InterPro" id="IPR050568">
    <property type="entry name" value="Transcr_DNA_Rep_Reg"/>
</dbReference>
<keyword evidence="10" id="KW-1185">Reference proteome</keyword>
<dbReference type="GO" id="GO:0003677">
    <property type="term" value="F:DNA binding"/>
    <property type="evidence" value="ECO:0007669"/>
    <property type="project" value="UniProtKB-KW"/>
</dbReference>
<dbReference type="GeneID" id="16071890"/>
<comment type="subcellular location">
    <subcellularLocation>
        <location evidence="1">Nucleus</location>
    </subcellularLocation>
</comment>